<name>A0ACC2VEP8_9TREE</name>
<organism evidence="1 2">
    <name type="scientific">Naganishia friedmannii</name>
    <dbReference type="NCBI Taxonomy" id="89922"/>
    <lineage>
        <taxon>Eukaryota</taxon>
        <taxon>Fungi</taxon>
        <taxon>Dikarya</taxon>
        <taxon>Basidiomycota</taxon>
        <taxon>Agaricomycotina</taxon>
        <taxon>Tremellomycetes</taxon>
        <taxon>Filobasidiales</taxon>
        <taxon>Filobasidiaceae</taxon>
        <taxon>Naganishia</taxon>
    </lineage>
</organism>
<protein>
    <submittedName>
        <fullName evidence="1">Uncharacterized protein</fullName>
    </submittedName>
</protein>
<keyword evidence="2" id="KW-1185">Reference proteome</keyword>
<evidence type="ECO:0000313" key="2">
    <source>
        <dbReference type="Proteomes" id="UP001227268"/>
    </source>
</evidence>
<accession>A0ACC2VEP8</accession>
<comment type="caution">
    <text evidence="1">The sequence shown here is derived from an EMBL/GenBank/DDBJ whole genome shotgun (WGS) entry which is preliminary data.</text>
</comment>
<dbReference type="EMBL" id="JASBWT010000016">
    <property type="protein sequence ID" value="KAJ9097639.1"/>
    <property type="molecule type" value="Genomic_DNA"/>
</dbReference>
<sequence length="286" mass="32263">MLMSLRRFIPKAVFGVPDTFYKENTVTSVADATTPLARVNDQNPNIALVPLNLFILTEKPLSINVSFDLSQNMEHVVWQRAISAAFLHPEVQNRLQSIRKLYVGPSLKDNDPKGNKFKAMAIFEMLTGLSADLTEKNCPQSGSTPEGDCTPLFEKLGEKEDNNMDWSWLYKDFVEMSRDKTLVYPPTVLFSSDGKLRSVTIPNSEDLFILNLEDPAKPEEDKDAHGNPNEHPLKQVEEMLVWAVRQKDLSVPLDSTTTRETVQKKALTQSAYYQNGPWEPLSTSES</sequence>
<evidence type="ECO:0000313" key="1">
    <source>
        <dbReference type="EMBL" id="KAJ9097639.1"/>
    </source>
</evidence>
<reference evidence="1" key="1">
    <citation type="submission" date="2023-04" db="EMBL/GenBank/DDBJ databases">
        <title>Draft Genome sequencing of Naganishia species isolated from polar environments using Oxford Nanopore Technology.</title>
        <authorList>
            <person name="Leo P."/>
            <person name="Venkateswaran K."/>
        </authorList>
    </citation>
    <scope>NUCLEOTIDE SEQUENCE</scope>
    <source>
        <strain evidence="1">MNA-CCFEE 5423</strain>
    </source>
</reference>
<dbReference type="Proteomes" id="UP001227268">
    <property type="component" value="Unassembled WGS sequence"/>
</dbReference>
<proteinExistence type="predicted"/>
<gene>
    <name evidence="1" type="ORF">QFC21_004675</name>
</gene>